<comment type="caution">
    <text evidence="3">The sequence shown here is derived from an EMBL/GenBank/DDBJ whole genome shotgun (WGS) entry which is preliminary data.</text>
</comment>
<accession>A0ABQ4LW21</accession>
<evidence type="ECO:0000313" key="4">
    <source>
        <dbReference type="Proteomes" id="UP000680638"/>
    </source>
</evidence>
<feature type="compositionally biased region" description="Polar residues" evidence="1">
    <location>
        <begin position="421"/>
        <end position="430"/>
    </location>
</feature>
<keyword evidence="2" id="KW-1133">Transmembrane helix</keyword>
<organism evidence="3 4">
    <name type="scientific">Paenibacillus cookii</name>
    <dbReference type="NCBI Taxonomy" id="157839"/>
    <lineage>
        <taxon>Bacteria</taxon>
        <taxon>Bacillati</taxon>
        <taxon>Bacillota</taxon>
        <taxon>Bacilli</taxon>
        <taxon>Bacillales</taxon>
        <taxon>Paenibacillaceae</taxon>
        <taxon>Paenibacillus</taxon>
    </lineage>
</organism>
<feature type="transmembrane region" description="Helical" evidence="2">
    <location>
        <begin position="49"/>
        <end position="73"/>
    </location>
</feature>
<keyword evidence="2" id="KW-0812">Transmembrane</keyword>
<proteinExistence type="predicted"/>
<reference evidence="3 4" key="1">
    <citation type="submission" date="2021-03" db="EMBL/GenBank/DDBJ databases">
        <title>Antimicrobial resistance genes in bacteria isolated from Japanese honey, and their potential for conferring macrolide and lincosamide resistance in the American foulbrood pathogen Paenibacillus larvae.</title>
        <authorList>
            <person name="Okamoto M."/>
            <person name="Kumagai M."/>
            <person name="Kanamori H."/>
            <person name="Takamatsu D."/>
        </authorList>
    </citation>
    <scope>NUCLEOTIDE SEQUENCE [LARGE SCALE GENOMIC DNA]</scope>
    <source>
        <strain evidence="3 4">J21TS3</strain>
    </source>
</reference>
<name>A0ABQ4LW21_9BACL</name>
<sequence>MLEKEQRILAQDSDDISKKVHDLPEMKLSTAVRRGMMQGRNREMRRRKLFYGIGAIAVGAAAIMITISSLGVAPKEKPYELVQTTRSPQPADFESFRPIAAQDQGIAAALDQGLVKRIDQSVEKNGFRIEIAGAFTDGRKAYIMYSAHNQTDHTAYPLVESLNFGGVEASHFRAESKHAMGSNMLMPGQTGYYVYTANLVPSASYKGDATLAVKIWDSTTNEYRDQLKFTIPLEPNMFKNEERIYHPGSTLTVDGQKINVRQVQFTPLNTYVDLEYDRSNGKQIFKLLNPVLIGKSGDKIQKAYYPDTMFSDETKVTLVFKTNTFDQLDRTELKVAGVAALDKDKMKIVVDLNKKEIIEAPDDHIQIIEPEGPAGAGEILFHYKLEKAQAAESFGLWLEDSFTDAEGVKHKRLSPEHIKQSGHTVSGNPDDSTEDYNPYNFGKEALDYPQPLTIGIKQYWNPIMESQSVDLVSKKGNL</sequence>
<protein>
    <recommendedName>
        <fullName evidence="5">DUF4179 domain-containing protein</fullName>
    </recommendedName>
</protein>
<feature type="region of interest" description="Disordered" evidence="1">
    <location>
        <begin position="413"/>
        <end position="438"/>
    </location>
</feature>
<evidence type="ECO:0000256" key="2">
    <source>
        <dbReference type="SAM" id="Phobius"/>
    </source>
</evidence>
<evidence type="ECO:0000256" key="1">
    <source>
        <dbReference type="SAM" id="MobiDB-lite"/>
    </source>
</evidence>
<keyword evidence="4" id="KW-1185">Reference proteome</keyword>
<dbReference type="Proteomes" id="UP000680638">
    <property type="component" value="Unassembled WGS sequence"/>
</dbReference>
<evidence type="ECO:0008006" key="5">
    <source>
        <dbReference type="Google" id="ProtNLM"/>
    </source>
</evidence>
<evidence type="ECO:0000313" key="3">
    <source>
        <dbReference type="EMBL" id="GIO67358.1"/>
    </source>
</evidence>
<gene>
    <name evidence="3" type="ORF">J21TS3_21790</name>
</gene>
<dbReference type="RefSeq" id="WP_212949578.1">
    <property type="nucleotide sequence ID" value="NZ_BORW01000009.1"/>
</dbReference>
<keyword evidence="2" id="KW-0472">Membrane</keyword>
<dbReference type="EMBL" id="BORW01000009">
    <property type="protein sequence ID" value="GIO67358.1"/>
    <property type="molecule type" value="Genomic_DNA"/>
</dbReference>